<proteinExistence type="predicted"/>
<evidence type="ECO:0000256" key="1">
    <source>
        <dbReference type="SAM" id="Coils"/>
    </source>
</evidence>
<reference evidence="2" key="1">
    <citation type="submission" date="2015-04" db="EMBL/GenBank/DDBJ databases">
        <authorList>
            <person name="Syromyatnikov M.Y."/>
            <person name="Popov V.N."/>
        </authorList>
    </citation>
    <scope>NUCLEOTIDE SEQUENCE</scope>
    <source>
        <strain evidence="2">MO-1</strain>
    </source>
</reference>
<accession>A0A1S7LGU6</accession>
<evidence type="ECO:0000313" key="2">
    <source>
        <dbReference type="EMBL" id="CRH05161.1"/>
    </source>
</evidence>
<name>A0A1S7LGU6_MAGMO</name>
<dbReference type="AlphaFoldDB" id="A0A1S7LGU6"/>
<organism evidence="2">
    <name type="scientific">Magnetococcus massalia (strain MO-1)</name>
    <dbReference type="NCBI Taxonomy" id="451514"/>
    <lineage>
        <taxon>Bacteria</taxon>
        <taxon>Pseudomonadati</taxon>
        <taxon>Pseudomonadota</taxon>
        <taxon>Magnetococcia</taxon>
        <taxon>Magnetococcales</taxon>
        <taxon>Magnetococcaceae</taxon>
        <taxon>Magnetococcus</taxon>
    </lineage>
</organism>
<protein>
    <submittedName>
        <fullName evidence="2">Uncharacterized protein</fullName>
    </submittedName>
</protein>
<dbReference type="EMBL" id="LO017727">
    <property type="protein sequence ID" value="CRH05161.1"/>
    <property type="molecule type" value="Genomic_DNA"/>
</dbReference>
<sequence length="133" mass="15493">MGQQESMSMEFQQLKELLAKCKSENNPEKTLCHLQALKTFIMAYVIQQNTLMHQMQDGQALEGQTEDKLVEKCADCVGDSQKLMAKLHKLLRKYEDDEKNLDSMEFRAQSSQLINKFDKNLDRFEDVFRHMAA</sequence>
<keyword evidence="1" id="KW-0175">Coiled coil</keyword>
<gene>
    <name evidence="2" type="ORF">MAGMO_0963</name>
</gene>
<feature type="coiled-coil region" evidence="1">
    <location>
        <begin position="80"/>
        <end position="107"/>
    </location>
</feature>